<keyword evidence="7" id="KW-0283">Flagellar rotation</keyword>
<evidence type="ECO:0000256" key="9">
    <source>
        <dbReference type="ARBA" id="ARBA00023143"/>
    </source>
</evidence>
<keyword evidence="14" id="KW-0969">Cilium</keyword>
<keyword evidence="15" id="KW-1185">Reference proteome</keyword>
<dbReference type="Gene3D" id="1.10.220.30">
    <property type="match status" value="3"/>
</dbReference>
<comment type="subcellular location">
    <subcellularLocation>
        <location evidence="1">Bacterial flagellum basal body</location>
    </subcellularLocation>
    <subcellularLocation>
        <location evidence="2">Cell inner membrane</location>
        <topology evidence="2">Peripheral membrane protein</topology>
        <orientation evidence="2">Cytoplasmic side</orientation>
    </subcellularLocation>
</comment>
<protein>
    <recommendedName>
        <fullName evidence="4">Flagellar motor switch protein FliG</fullName>
    </recommendedName>
</protein>
<evidence type="ECO:0000313" key="14">
    <source>
        <dbReference type="EMBL" id="TFZ08345.1"/>
    </source>
</evidence>
<dbReference type="PANTHER" id="PTHR30534">
    <property type="entry name" value="FLAGELLAR MOTOR SWITCH PROTEIN FLIG"/>
    <property type="match status" value="1"/>
</dbReference>
<keyword evidence="6" id="KW-0145">Chemotaxis</keyword>
<dbReference type="GO" id="GO:0009425">
    <property type="term" value="C:bacterial-type flagellum basal body"/>
    <property type="evidence" value="ECO:0007669"/>
    <property type="project" value="UniProtKB-SubCell"/>
</dbReference>
<evidence type="ECO:0000259" key="11">
    <source>
        <dbReference type="Pfam" id="PF01706"/>
    </source>
</evidence>
<evidence type="ECO:0000259" key="13">
    <source>
        <dbReference type="Pfam" id="PF14842"/>
    </source>
</evidence>
<gene>
    <name evidence="14" type="primary">fliG</name>
    <name evidence="14" type="ORF">EZ216_04095</name>
</gene>
<dbReference type="SUPFAM" id="SSF48029">
    <property type="entry name" value="FliG"/>
    <property type="match status" value="2"/>
</dbReference>
<dbReference type="GO" id="GO:0071973">
    <property type="term" value="P:bacterial-type flagellum-dependent cell motility"/>
    <property type="evidence" value="ECO:0007669"/>
    <property type="project" value="InterPro"/>
</dbReference>
<dbReference type="InterPro" id="IPR032779">
    <property type="entry name" value="FliG_M"/>
</dbReference>
<dbReference type="GO" id="GO:0005886">
    <property type="term" value="C:plasma membrane"/>
    <property type="evidence" value="ECO:0007669"/>
    <property type="project" value="UniProtKB-SubCell"/>
</dbReference>
<dbReference type="Pfam" id="PF01706">
    <property type="entry name" value="FliG_C"/>
    <property type="match status" value="1"/>
</dbReference>
<dbReference type="GO" id="GO:0006935">
    <property type="term" value="P:chemotaxis"/>
    <property type="evidence" value="ECO:0007669"/>
    <property type="project" value="UniProtKB-KW"/>
</dbReference>
<feature type="domain" description="Flagellar motor switch protein FliG C-terminal" evidence="11">
    <location>
        <begin position="220"/>
        <end position="327"/>
    </location>
</feature>
<evidence type="ECO:0000256" key="2">
    <source>
        <dbReference type="ARBA" id="ARBA00004515"/>
    </source>
</evidence>
<dbReference type="InterPro" id="IPR023087">
    <property type="entry name" value="Flg_Motor_Flig_C"/>
</dbReference>
<evidence type="ECO:0000256" key="6">
    <source>
        <dbReference type="ARBA" id="ARBA00022500"/>
    </source>
</evidence>
<feature type="domain" description="Flagellar motor switch protein FliG N-terminal" evidence="13">
    <location>
        <begin position="10"/>
        <end position="108"/>
    </location>
</feature>
<evidence type="ECO:0000256" key="1">
    <source>
        <dbReference type="ARBA" id="ARBA00004117"/>
    </source>
</evidence>
<comment type="similarity">
    <text evidence="3">Belongs to the FliG family.</text>
</comment>
<evidence type="ECO:0000313" key="15">
    <source>
        <dbReference type="Proteomes" id="UP000297839"/>
    </source>
</evidence>
<dbReference type="PIRSF" id="PIRSF003161">
    <property type="entry name" value="FliG"/>
    <property type="match status" value="1"/>
</dbReference>
<dbReference type="FunFam" id="1.10.220.30:FF:000001">
    <property type="entry name" value="Flagellar motor switch protein FliG"/>
    <property type="match status" value="1"/>
</dbReference>
<dbReference type="OrthoDB" id="9780302at2"/>
<comment type="function">
    <text evidence="10">FliG is one of three proteins (FliG, FliN, FliM) that forms the rotor-mounted switch complex (C ring), located at the base of the basal body. This complex interacts with the CheY and CheZ chemotaxis proteins, in addition to contacting components of the motor that determine the direction of flagellar rotation.</text>
</comment>
<evidence type="ECO:0000256" key="8">
    <source>
        <dbReference type="ARBA" id="ARBA00023136"/>
    </source>
</evidence>
<name>A0A4Z0CDG6_9BURK</name>
<keyword evidence="14" id="KW-0966">Cell projection</keyword>
<dbReference type="InterPro" id="IPR028263">
    <property type="entry name" value="FliG_N"/>
</dbReference>
<dbReference type="InterPro" id="IPR011002">
    <property type="entry name" value="FliG_a-hlx"/>
</dbReference>
<dbReference type="GO" id="GO:0003774">
    <property type="term" value="F:cytoskeletal motor activity"/>
    <property type="evidence" value="ECO:0007669"/>
    <property type="project" value="InterPro"/>
</dbReference>
<keyword evidence="5" id="KW-1003">Cell membrane</keyword>
<keyword evidence="9" id="KW-0975">Bacterial flagellum</keyword>
<evidence type="ECO:0000256" key="5">
    <source>
        <dbReference type="ARBA" id="ARBA00022475"/>
    </source>
</evidence>
<dbReference type="EMBL" id="SMLK01000001">
    <property type="protein sequence ID" value="TFZ08345.1"/>
    <property type="molecule type" value="Genomic_DNA"/>
</dbReference>
<evidence type="ECO:0000256" key="7">
    <source>
        <dbReference type="ARBA" id="ARBA00022779"/>
    </source>
</evidence>
<dbReference type="Pfam" id="PF14842">
    <property type="entry name" value="FliG_N"/>
    <property type="match status" value="1"/>
</dbReference>
<comment type="caution">
    <text evidence="14">The sequence shown here is derived from an EMBL/GenBank/DDBJ whole genome shotgun (WGS) entry which is preliminary data.</text>
</comment>
<evidence type="ECO:0000256" key="3">
    <source>
        <dbReference type="ARBA" id="ARBA00010299"/>
    </source>
</evidence>
<evidence type="ECO:0000259" key="12">
    <source>
        <dbReference type="Pfam" id="PF14841"/>
    </source>
</evidence>
<reference evidence="14 15" key="1">
    <citation type="submission" date="2019-03" db="EMBL/GenBank/DDBJ databases">
        <title>Ramlibacter sp. 18x22-1, whole genome shotgun sequence.</title>
        <authorList>
            <person name="Zhang X."/>
            <person name="Feng G."/>
            <person name="Zhu H."/>
        </authorList>
    </citation>
    <scope>NUCLEOTIDE SEQUENCE [LARGE SCALE GENOMIC DNA]</scope>
    <source>
        <strain evidence="14 15">18x22-1</strain>
    </source>
</reference>
<dbReference type="NCBIfam" id="TIGR00207">
    <property type="entry name" value="fliG"/>
    <property type="match status" value="1"/>
</dbReference>
<accession>A0A4Z0CDG6</accession>
<dbReference type="Pfam" id="PF14841">
    <property type="entry name" value="FliG_M"/>
    <property type="match status" value="1"/>
</dbReference>
<dbReference type="AlphaFoldDB" id="A0A4Z0CDG6"/>
<dbReference type="PANTHER" id="PTHR30534:SF0">
    <property type="entry name" value="FLAGELLAR MOTOR SWITCH PROTEIN FLIG"/>
    <property type="match status" value="1"/>
</dbReference>
<keyword evidence="14" id="KW-0282">Flagellum</keyword>
<dbReference type="Proteomes" id="UP000297839">
    <property type="component" value="Unassembled WGS sequence"/>
</dbReference>
<keyword evidence="8" id="KW-0472">Membrane</keyword>
<evidence type="ECO:0000256" key="4">
    <source>
        <dbReference type="ARBA" id="ARBA00021870"/>
    </source>
</evidence>
<sequence>MALSASEEEGLQAGAILLLALGEDCASEVFKHLQPKEVQRIGERMARLTTVADDQFDAVLSRFDSTVQSQRSIVSDTGAYVSNVLKRALGEDKAGLLIDRIVQGRDVSGIESLKWMDPGAIAELIRNEHPQIVATILVHLDRDHASGVLQSFEERLRNDVMYRIATLDGIQPNALKELNDVLSKVLAGGDRVRKAPLGGAKTAAEIMNFLGTTAEGSILESIRSNDADLAQKIEDQMFTFSDLLKLDNKSLQRVLREINSEQLVVALKGAEPEMREHVFSNMSSRAAETLREDLESKGPVRLSDVETEQKAILKVVKRLADEGEVMLGGGGGEDFV</sequence>
<organism evidence="14 15">
    <name type="scientific">Ramlibacter humi</name>
    <dbReference type="NCBI Taxonomy" id="2530451"/>
    <lineage>
        <taxon>Bacteria</taxon>
        <taxon>Pseudomonadati</taxon>
        <taxon>Pseudomonadota</taxon>
        <taxon>Betaproteobacteria</taxon>
        <taxon>Burkholderiales</taxon>
        <taxon>Comamonadaceae</taxon>
        <taxon>Ramlibacter</taxon>
    </lineage>
</organism>
<dbReference type="PRINTS" id="PR00954">
    <property type="entry name" value="FLGMOTORFLIG"/>
</dbReference>
<feature type="domain" description="Flagellar motor switch protein FliG middle" evidence="12">
    <location>
        <begin position="119"/>
        <end position="187"/>
    </location>
</feature>
<proteinExistence type="inferred from homology"/>
<evidence type="ECO:0000256" key="10">
    <source>
        <dbReference type="ARBA" id="ARBA00025598"/>
    </source>
</evidence>
<dbReference type="RefSeq" id="WP_135248281.1">
    <property type="nucleotide sequence ID" value="NZ_SMLK01000001.1"/>
</dbReference>
<dbReference type="InterPro" id="IPR000090">
    <property type="entry name" value="Flg_Motor_Flig"/>
</dbReference>